<dbReference type="InterPro" id="IPR003661">
    <property type="entry name" value="HisK_dim/P_dom"/>
</dbReference>
<evidence type="ECO:0000256" key="2">
    <source>
        <dbReference type="ARBA" id="ARBA00012438"/>
    </source>
</evidence>
<sequence>MIYRIALIASLLIGVVSLSAQVKRYTSYSFTIDDGLSQNSVGCFLEDKRGFIWFGTEDGLNRFDGVEVTVFSTNDGNDVGLVNNSISCLIEDQESDLIYIGTNGGGLSVFDPKTEYFIHYQYNDAPNSIVSSFVYDMCQDEEGNVILATSHGVSVFNPTLKIFNNYESGKSHKDAFPFISATSVVVGDEEHIWVGTYGEGLILLNTKERSYKQFKIPMEATLQNNCNIINTIKWSSNNQELYLATDGGFYAFNPSTNELRLLCLNDVTISDFEFDAKGGIWISSGLEGLTHLHPDGKVEQFKNDPFDIHSLKENYLRDLYIDSRGHLWVGTKSSGCIHIDISDNQFVHYYQTKDGRGLNGSSVYAIESDEDNNVWIGTMKGLSLWHSIDEEILQYHPFNTNEEISVWSLLYQANVLWIGTSKGLIKHNVKTKDNIIYKSNADDVRSLPDNEVFAIEEGMNGALWIGTAYGLAKFDREKGTFKRYAFVHKNESTTNEMIWDIHLDRKNRLWVTSQYGINIYKPDTDEFVYLIGEDFESSGLANASVHSVYEDSSNNVWLATDVGIYQLDEDLNVVRHYGIKEGLKNQFVYRVLEHKKKIWISTNKGLSKIDLENDKFVSYDVTDGLQSNEFNAACECLPDGRFLYGGINGVNIFHPDSIVQSSYNPPIYYTSLELYGHPITVRDSVSLENVVMKNSVIYANNLYFDSDERFFTIIFAALDYEEPSGVEYYYRMLPNSTDWIPLNKKRNLTFIDLNDGEYELQVKSTNAAGYLCDNAKSINIIVKPPFWKEPWVIITSILIIIVLVYLAGRLYYLRVRRDKEVLEKRVEIRTKEIQLQRNIAHRQRDEIARQKEEIESFAKNLEVLVGKRTEELKQAKEAAEESDRLKSAFLSNMSHEIRTPMNAIMGFSELLLDSAFSNEEKNDFAHLIRTNGDNLLHLLNDIIDISMIESGQMKIAQSNVDISELLTEVFKSFKTSTALENKQDFVYELICSEEHLHIDTDAFRLRQVLNNLISNALKFTPKGYVRVSLSKEGNFARFSVEDSGIGINLENQKRIFDRFLKIENQNADLYAGNGLGLTITKNIVELLNGKIGVESELGLGTNFYFYLPLKPLS</sequence>
<dbReference type="InterPro" id="IPR011123">
    <property type="entry name" value="Y_Y_Y"/>
</dbReference>
<feature type="domain" description="Histidine kinase" evidence="5">
    <location>
        <begin position="892"/>
        <end position="1111"/>
    </location>
</feature>
<dbReference type="Pfam" id="PF00512">
    <property type="entry name" value="HisKA"/>
    <property type="match status" value="1"/>
</dbReference>
<dbReference type="SMART" id="SM00387">
    <property type="entry name" value="HATPase_c"/>
    <property type="match status" value="1"/>
</dbReference>
<comment type="caution">
    <text evidence="6">The sequence shown here is derived from an EMBL/GenBank/DDBJ whole genome shotgun (WGS) entry which is preliminary data.</text>
</comment>
<keyword evidence="4" id="KW-1133">Transmembrane helix</keyword>
<proteinExistence type="predicted"/>
<evidence type="ECO:0000313" key="6">
    <source>
        <dbReference type="EMBL" id="MBK3517726.1"/>
    </source>
</evidence>
<dbReference type="EMBL" id="JAENRR010000021">
    <property type="protein sequence ID" value="MBK3517726.1"/>
    <property type="molecule type" value="Genomic_DNA"/>
</dbReference>
<dbReference type="PRINTS" id="PR00344">
    <property type="entry name" value="BCTRLSENSOR"/>
</dbReference>
<dbReference type="Gene3D" id="3.30.565.10">
    <property type="entry name" value="Histidine kinase-like ATPase, C-terminal domain"/>
    <property type="match status" value="1"/>
</dbReference>
<evidence type="ECO:0000256" key="3">
    <source>
        <dbReference type="ARBA" id="ARBA00022553"/>
    </source>
</evidence>
<dbReference type="InterPro" id="IPR003594">
    <property type="entry name" value="HATPase_dom"/>
</dbReference>
<accession>A0ABS1HJG9</accession>
<feature type="transmembrane region" description="Helical" evidence="4">
    <location>
        <begin position="791"/>
        <end position="812"/>
    </location>
</feature>
<dbReference type="PANTHER" id="PTHR43547">
    <property type="entry name" value="TWO-COMPONENT HISTIDINE KINASE"/>
    <property type="match status" value="1"/>
</dbReference>
<dbReference type="CDD" id="cd16922">
    <property type="entry name" value="HATPase_EvgS-ArcB-TorS-like"/>
    <property type="match status" value="1"/>
</dbReference>
<protein>
    <recommendedName>
        <fullName evidence="2">histidine kinase</fullName>
        <ecNumber evidence="2">2.7.13.3</ecNumber>
    </recommendedName>
</protein>
<dbReference type="Gene3D" id="2.60.40.10">
    <property type="entry name" value="Immunoglobulins"/>
    <property type="match status" value="1"/>
</dbReference>
<dbReference type="RefSeq" id="WP_200464956.1">
    <property type="nucleotide sequence ID" value="NZ_JAENRR010000021.1"/>
</dbReference>
<dbReference type="SUPFAM" id="SSF63829">
    <property type="entry name" value="Calcium-dependent phosphotriesterase"/>
    <property type="match status" value="3"/>
</dbReference>
<keyword evidence="4" id="KW-0472">Membrane</keyword>
<dbReference type="Gene3D" id="1.10.287.130">
    <property type="match status" value="1"/>
</dbReference>
<dbReference type="Proteomes" id="UP000605676">
    <property type="component" value="Unassembled WGS sequence"/>
</dbReference>
<reference evidence="6 7" key="1">
    <citation type="submission" date="2021-01" db="EMBL/GenBank/DDBJ databases">
        <title>Carboxyliciviraga sp.nov., isolated from coastal sediments.</title>
        <authorList>
            <person name="Lu D."/>
            <person name="Zhang T."/>
        </authorList>
    </citation>
    <scope>NUCLEOTIDE SEQUENCE [LARGE SCALE GENOMIC DNA]</scope>
    <source>
        <strain evidence="6 7">N1Y132</strain>
    </source>
</reference>
<dbReference type="InterPro" id="IPR036890">
    <property type="entry name" value="HATPase_C_sf"/>
</dbReference>
<dbReference type="SUPFAM" id="SSF47384">
    <property type="entry name" value="Homodimeric domain of signal transducing histidine kinase"/>
    <property type="match status" value="1"/>
</dbReference>
<dbReference type="SUPFAM" id="SSF55874">
    <property type="entry name" value="ATPase domain of HSP90 chaperone/DNA topoisomerase II/histidine kinase"/>
    <property type="match status" value="1"/>
</dbReference>
<name>A0ABS1HJG9_9BACT</name>
<comment type="catalytic activity">
    <reaction evidence="1">
        <text>ATP + protein L-histidine = ADP + protein N-phospho-L-histidine.</text>
        <dbReference type="EC" id="2.7.13.3"/>
    </reaction>
</comment>
<evidence type="ECO:0000256" key="1">
    <source>
        <dbReference type="ARBA" id="ARBA00000085"/>
    </source>
</evidence>
<dbReference type="InterPro" id="IPR004358">
    <property type="entry name" value="Sig_transdc_His_kin-like_C"/>
</dbReference>
<dbReference type="InterPro" id="IPR015943">
    <property type="entry name" value="WD40/YVTN_repeat-like_dom_sf"/>
</dbReference>
<dbReference type="Pfam" id="PF07494">
    <property type="entry name" value="Reg_prop"/>
    <property type="match status" value="5"/>
</dbReference>
<dbReference type="SMART" id="SM00388">
    <property type="entry name" value="HisKA"/>
    <property type="match status" value="1"/>
</dbReference>
<dbReference type="PROSITE" id="PS50109">
    <property type="entry name" value="HIS_KIN"/>
    <property type="match status" value="1"/>
</dbReference>
<dbReference type="InterPro" id="IPR011110">
    <property type="entry name" value="Reg_prop"/>
</dbReference>
<dbReference type="Gene3D" id="2.130.10.10">
    <property type="entry name" value="YVTN repeat-like/Quinoprotein amine dehydrogenase"/>
    <property type="match status" value="3"/>
</dbReference>
<evidence type="ECO:0000256" key="4">
    <source>
        <dbReference type="SAM" id="Phobius"/>
    </source>
</evidence>
<organism evidence="6 7">
    <name type="scientific">Carboxylicivirga marina</name>
    <dbReference type="NCBI Taxonomy" id="2800988"/>
    <lineage>
        <taxon>Bacteria</taxon>
        <taxon>Pseudomonadati</taxon>
        <taxon>Bacteroidota</taxon>
        <taxon>Bacteroidia</taxon>
        <taxon>Marinilabiliales</taxon>
        <taxon>Marinilabiliaceae</taxon>
        <taxon>Carboxylicivirga</taxon>
    </lineage>
</organism>
<keyword evidence="3" id="KW-0597">Phosphoprotein</keyword>
<keyword evidence="4" id="KW-0812">Transmembrane</keyword>
<dbReference type="CDD" id="cd00082">
    <property type="entry name" value="HisKA"/>
    <property type="match status" value="1"/>
</dbReference>
<dbReference type="InterPro" id="IPR013783">
    <property type="entry name" value="Ig-like_fold"/>
</dbReference>
<gene>
    <name evidence="6" type="ORF">JIV24_10325</name>
</gene>
<dbReference type="InterPro" id="IPR005467">
    <property type="entry name" value="His_kinase_dom"/>
</dbReference>
<evidence type="ECO:0000259" key="5">
    <source>
        <dbReference type="PROSITE" id="PS50109"/>
    </source>
</evidence>
<keyword evidence="7" id="KW-1185">Reference proteome</keyword>
<dbReference type="InterPro" id="IPR036097">
    <property type="entry name" value="HisK_dim/P_sf"/>
</dbReference>
<dbReference type="EC" id="2.7.13.3" evidence="2"/>
<dbReference type="PANTHER" id="PTHR43547:SF2">
    <property type="entry name" value="HYBRID SIGNAL TRANSDUCTION HISTIDINE KINASE C"/>
    <property type="match status" value="1"/>
</dbReference>
<evidence type="ECO:0000313" key="7">
    <source>
        <dbReference type="Proteomes" id="UP000605676"/>
    </source>
</evidence>
<dbReference type="Pfam" id="PF07495">
    <property type="entry name" value="Y_Y_Y"/>
    <property type="match status" value="1"/>
</dbReference>
<dbReference type="Pfam" id="PF02518">
    <property type="entry name" value="HATPase_c"/>
    <property type="match status" value="1"/>
</dbReference>